<keyword evidence="6" id="KW-1185">Reference proteome</keyword>
<evidence type="ECO:0000256" key="2">
    <source>
        <dbReference type="ARBA" id="ARBA00038825"/>
    </source>
</evidence>
<dbReference type="Pfam" id="PF01593">
    <property type="entry name" value="Amino_oxidase"/>
    <property type="match status" value="1"/>
</dbReference>
<dbReference type="InterPro" id="IPR002937">
    <property type="entry name" value="Amino_oxidase"/>
</dbReference>
<dbReference type="PANTHER" id="PTHR10668">
    <property type="entry name" value="PHYTOENE DEHYDROGENASE"/>
    <property type="match status" value="1"/>
</dbReference>
<dbReference type="eggNOG" id="COG1233">
    <property type="taxonomic scope" value="Bacteria"/>
</dbReference>
<evidence type="ECO:0000256" key="1">
    <source>
        <dbReference type="ARBA" id="ARBA00037217"/>
    </source>
</evidence>
<evidence type="ECO:0000259" key="4">
    <source>
        <dbReference type="Pfam" id="PF01593"/>
    </source>
</evidence>
<dbReference type="RefSeq" id="WP_011604220.1">
    <property type="nucleotide sequence ID" value="NC_008278.1"/>
</dbReference>
<proteinExistence type="predicted"/>
<dbReference type="SUPFAM" id="SSF51905">
    <property type="entry name" value="FAD/NAD(P)-binding domain"/>
    <property type="match status" value="1"/>
</dbReference>
<accession>Q0RL90</accession>
<dbReference type="EMBL" id="CT573213">
    <property type="protein sequence ID" value="CAJ61715.1"/>
    <property type="molecule type" value="Genomic_DNA"/>
</dbReference>
<evidence type="ECO:0000256" key="3">
    <source>
        <dbReference type="ARBA" id="ARBA00040298"/>
    </source>
</evidence>
<dbReference type="Gene3D" id="3.50.50.60">
    <property type="entry name" value="FAD/NAD(P)-binding domain"/>
    <property type="match status" value="2"/>
</dbReference>
<dbReference type="PANTHER" id="PTHR10668:SF103">
    <property type="entry name" value="PYRIDINE NUCLEOTIDE-DISULFIDE OXIDOREDUCTASE DOMAIN-CONTAINING PROTEIN 2"/>
    <property type="match status" value="1"/>
</dbReference>
<sequence length="539" mass="56170">MTSNSDTTGPGFGTTLPAEVDVAVIGAGHNGLVAACYLAKAGLRVAVVEAANLPGGMTTSGPFIAEAPGHTVNTCAVDIIALLHSQIPRELSLREHGLRLVKPDPSYVSLHPDGSSLALWRDPQRTAEEIRAFSRQDAAAFLDFVNLLDRVMATAVPVMGADMARPSPSLVVGVARELVRSRRRMSDIVALLTGSASMAVDERFQHPVVRGALLNLAAGAGPVSEPGSGLGFLLLALLTRVGVGRPVGGMQSLTTALINCLESAGGTVTVAARVAEITRAGDTVRGIRLTDGRTLRARAVVSSVDPWTTLRELVDGDVISQSTAARLDHASANRIGSGVFKIDMALSEQIEVTGHIRADGVDLRRPTLLLGTAESVVDSYAAASRGELPADPALWVAAPSGEDPTQAPPGQETLYLYALAVPVHPRSGWEAIRQSAVDSVLTKTGKYVQPLEQAEIGRLVESPEDIAARLHVRNGCITHLDMGFMNSGPLRPAVGLGLGRTPLGGLFLGGSGTHPGGGVSGLPGRTAAHRAARYLRKNG</sequence>
<reference evidence="5 6" key="1">
    <citation type="journal article" date="2007" name="Genome Res.">
        <title>Genome characteristics of facultatively symbiotic Frankia sp. strains reflect host range and host plant biogeography.</title>
        <authorList>
            <person name="Normand P."/>
            <person name="Lapierre P."/>
            <person name="Tisa L.S."/>
            <person name="Gogarten J.P."/>
            <person name="Alloisio N."/>
            <person name="Bagnarol E."/>
            <person name="Bassi C.A."/>
            <person name="Berry A.M."/>
            <person name="Bickhart D.M."/>
            <person name="Choisne N."/>
            <person name="Couloux A."/>
            <person name="Cournoyer B."/>
            <person name="Cruveiller S."/>
            <person name="Daubin V."/>
            <person name="Demange N."/>
            <person name="Francino M.P."/>
            <person name="Goltsman E."/>
            <person name="Huang Y."/>
            <person name="Kopp O.R."/>
            <person name="Labarre L."/>
            <person name="Lapidus A."/>
            <person name="Lavire C."/>
            <person name="Marechal J."/>
            <person name="Martinez M."/>
            <person name="Mastronunzio J.E."/>
            <person name="Mullin B.C."/>
            <person name="Niemann J."/>
            <person name="Pujic P."/>
            <person name="Rawnsley T."/>
            <person name="Rouy Z."/>
            <person name="Schenowitz C."/>
            <person name="Sellstedt A."/>
            <person name="Tavares F."/>
            <person name="Tomkins J.P."/>
            <person name="Vallenet D."/>
            <person name="Valverde C."/>
            <person name="Wall L.G."/>
            <person name="Wang Y."/>
            <person name="Medigue C."/>
            <person name="Benson D.R."/>
        </authorList>
    </citation>
    <scope>NUCLEOTIDE SEQUENCE [LARGE SCALE GENOMIC DNA]</scope>
    <source>
        <strain evidence="6">DSM 45986 / CECT 9034 / ACN14a</strain>
    </source>
</reference>
<evidence type="ECO:0000313" key="6">
    <source>
        <dbReference type="Proteomes" id="UP000000657"/>
    </source>
</evidence>
<dbReference type="AlphaFoldDB" id="Q0RL90"/>
<dbReference type="OrthoDB" id="9774675at2"/>
<dbReference type="STRING" id="326424.FRAAL3071"/>
<dbReference type="InterPro" id="IPR036188">
    <property type="entry name" value="FAD/NAD-bd_sf"/>
</dbReference>
<comment type="subunit">
    <text evidence="2">Interacts with COX5B; this interaction may contribute to localize PYROXD2 to the inner face of the inner mitochondrial membrane.</text>
</comment>
<dbReference type="KEGG" id="fal:FRAAL3071"/>
<organism evidence="5 6">
    <name type="scientific">Frankia alni (strain DSM 45986 / CECT 9034 / ACN14a)</name>
    <dbReference type="NCBI Taxonomy" id="326424"/>
    <lineage>
        <taxon>Bacteria</taxon>
        <taxon>Bacillati</taxon>
        <taxon>Actinomycetota</taxon>
        <taxon>Actinomycetes</taxon>
        <taxon>Frankiales</taxon>
        <taxon>Frankiaceae</taxon>
        <taxon>Frankia</taxon>
    </lineage>
</organism>
<comment type="function">
    <text evidence="1">Probable oxidoreductase that may play a role as regulator of mitochondrial function.</text>
</comment>
<dbReference type="Proteomes" id="UP000000657">
    <property type="component" value="Chromosome"/>
</dbReference>
<name>Q0RL90_FRAAA</name>
<protein>
    <recommendedName>
        <fullName evidence="3">Pyridine nucleotide-disulfide oxidoreductase domain-containing protein 2</fullName>
    </recommendedName>
</protein>
<feature type="domain" description="Amine oxidase" evidence="4">
    <location>
        <begin position="31"/>
        <end position="311"/>
    </location>
</feature>
<evidence type="ECO:0000313" key="5">
    <source>
        <dbReference type="EMBL" id="CAJ61715.1"/>
    </source>
</evidence>
<dbReference type="GO" id="GO:0016491">
    <property type="term" value="F:oxidoreductase activity"/>
    <property type="evidence" value="ECO:0007669"/>
    <property type="project" value="InterPro"/>
</dbReference>
<gene>
    <name evidence="5" type="ordered locus">FRAAL3071</name>
</gene>
<dbReference type="HOGENOM" id="CLU_019327_2_0_11"/>